<protein>
    <submittedName>
        <fullName evidence="1">Uncharacterized protein</fullName>
    </submittedName>
</protein>
<proteinExistence type="predicted"/>
<sequence length="14" mass="1759">MQRSHPRRPDKTLH</sequence>
<evidence type="ECO:0000313" key="1">
    <source>
        <dbReference type="EMBL" id="JAH19342.1"/>
    </source>
</evidence>
<name>A0A0E9QSE2_ANGAN</name>
<reference evidence="1" key="1">
    <citation type="submission" date="2014-11" db="EMBL/GenBank/DDBJ databases">
        <authorList>
            <person name="Amaro Gonzalez C."/>
        </authorList>
    </citation>
    <scope>NUCLEOTIDE SEQUENCE</scope>
</reference>
<accession>A0A0E9QSE2</accession>
<dbReference type="EMBL" id="GBXM01089235">
    <property type="protein sequence ID" value="JAH19342.1"/>
    <property type="molecule type" value="Transcribed_RNA"/>
</dbReference>
<organism evidence="1">
    <name type="scientific">Anguilla anguilla</name>
    <name type="common">European freshwater eel</name>
    <name type="synonym">Muraena anguilla</name>
    <dbReference type="NCBI Taxonomy" id="7936"/>
    <lineage>
        <taxon>Eukaryota</taxon>
        <taxon>Metazoa</taxon>
        <taxon>Chordata</taxon>
        <taxon>Craniata</taxon>
        <taxon>Vertebrata</taxon>
        <taxon>Euteleostomi</taxon>
        <taxon>Actinopterygii</taxon>
        <taxon>Neopterygii</taxon>
        <taxon>Teleostei</taxon>
        <taxon>Anguilliformes</taxon>
        <taxon>Anguillidae</taxon>
        <taxon>Anguilla</taxon>
    </lineage>
</organism>
<reference evidence="1" key="2">
    <citation type="journal article" date="2015" name="Fish Shellfish Immunol.">
        <title>Early steps in the European eel (Anguilla anguilla)-Vibrio vulnificus interaction in the gills: Role of the RtxA13 toxin.</title>
        <authorList>
            <person name="Callol A."/>
            <person name="Pajuelo D."/>
            <person name="Ebbesson L."/>
            <person name="Teles M."/>
            <person name="MacKenzie S."/>
            <person name="Amaro C."/>
        </authorList>
    </citation>
    <scope>NUCLEOTIDE SEQUENCE</scope>
</reference>